<name>A0A9E2NQM3_9FIRM</name>
<sequence>MQSKRIFSLVLAVVLACTAASPAFAATSRTVNFPIRWNQQQLGEENTVASIRITAAKNAVYGSPIDLTITAEPAETQYIAVVIGTGGEAKGFVTLLLPEKVRILLELIPLPASMAANVEKAGNFNLYQYLKQLIDGSDADVLLRVAEELTAVMDVLKYYMPSLSDFVTSMRQALNLIRRFLPASMATRIYLDEQPTDSGNYLAGAVTLGDDQLNTAGLATISVARKSAGVRMYWTDQTPASMTVEEAKAFDFSAVTEDNGTIVQNSKVSYVYKNKQGTARYQSDVPPTEPGEYTQTAELGGNYKAEKISRSFKIVA</sequence>
<reference evidence="2" key="1">
    <citation type="journal article" date="2021" name="PeerJ">
        <title>Extensive microbial diversity within the chicken gut microbiome revealed by metagenomics and culture.</title>
        <authorList>
            <person name="Gilroy R."/>
            <person name="Ravi A."/>
            <person name="Getino M."/>
            <person name="Pursley I."/>
            <person name="Horton D.L."/>
            <person name="Alikhan N.F."/>
            <person name="Baker D."/>
            <person name="Gharbi K."/>
            <person name="Hall N."/>
            <person name="Watson M."/>
            <person name="Adriaenssens E.M."/>
            <person name="Foster-Nyarko E."/>
            <person name="Jarju S."/>
            <person name="Secka A."/>
            <person name="Antonio M."/>
            <person name="Oren A."/>
            <person name="Chaudhuri R.R."/>
            <person name="La Ragione R."/>
            <person name="Hildebrand F."/>
            <person name="Pallen M.J."/>
        </authorList>
    </citation>
    <scope>NUCLEOTIDE SEQUENCE</scope>
    <source>
        <strain evidence="2">742</strain>
    </source>
</reference>
<comment type="caution">
    <text evidence="2">The sequence shown here is derived from an EMBL/GenBank/DDBJ whole genome shotgun (WGS) entry which is preliminary data.</text>
</comment>
<feature type="signal peptide" evidence="1">
    <location>
        <begin position="1"/>
        <end position="25"/>
    </location>
</feature>
<reference evidence="2" key="2">
    <citation type="submission" date="2021-04" db="EMBL/GenBank/DDBJ databases">
        <authorList>
            <person name="Gilroy R."/>
        </authorList>
    </citation>
    <scope>NUCLEOTIDE SEQUENCE</scope>
    <source>
        <strain evidence="2">742</strain>
    </source>
</reference>
<proteinExistence type="predicted"/>
<dbReference type="PROSITE" id="PS51257">
    <property type="entry name" value="PROKAR_LIPOPROTEIN"/>
    <property type="match status" value="1"/>
</dbReference>
<evidence type="ECO:0000313" key="2">
    <source>
        <dbReference type="EMBL" id="MBU3819791.1"/>
    </source>
</evidence>
<evidence type="ECO:0000313" key="3">
    <source>
        <dbReference type="Proteomes" id="UP000824178"/>
    </source>
</evidence>
<dbReference type="Proteomes" id="UP000824178">
    <property type="component" value="Unassembled WGS sequence"/>
</dbReference>
<accession>A0A9E2NQM3</accession>
<gene>
    <name evidence="2" type="ORF">H9864_05410</name>
</gene>
<dbReference type="AlphaFoldDB" id="A0A9E2NQM3"/>
<protein>
    <recommendedName>
        <fullName evidence="4">MBG domain-containing protein</fullName>
    </recommendedName>
</protein>
<feature type="chain" id="PRO_5038672041" description="MBG domain-containing protein" evidence="1">
    <location>
        <begin position="26"/>
        <end position="316"/>
    </location>
</feature>
<evidence type="ECO:0000256" key="1">
    <source>
        <dbReference type="SAM" id="SignalP"/>
    </source>
</evidence>
<dbReference type="EMBL" id="JAHLFH010000111">
    <property type="protein sequence ID" value="MBU3819791.1"/>
    <property type="molecule type" value="Genomic_DNA"/>
</dbReference>
<organism evidence="2 3">
    <name type="scientific">Candidatus Faecalibacterium intestinavium</name>
    <dbReference type="NCBI Taxonomy" id="2838580"/>
    <lineage>
        <taxon>Bacteria</taxon>
        <taxon>Bacillati</taxon>
        <taxon>Bacillota</taxon>
        <taxon>Clostridia</taxon>
        <taxon>Eubacteriales</taxon>
        <taxon>Oscillospiraceae</taxon>
        <taxon>Faecalibacterium</taxon>
    </lineage>
</organism>
<evidence type="ECO:0008006" key="4">
    <source>
        <dbReference type="Google" id="ProtNLM"/>
    </source>
</evidence>
<keyword evidence="1" id="KW-0732">Signal</keyword>